<dbReference type="Proteomes" id="UP000193978">
    <property type="component" value="Chromosome"/>
</dbReference>
<dbReference type="InterPro" id="IPR028098">
    <property type="entry name" value="Glyco_trans_4-like_N"/>
</dbReference>
<dbReference type="Pfam" id="PF13692">
    <property type="entry name" value="Glyco_trans_1_4"/>
    <property type="match status" value="1"/>
</dbReference>
<evidence type="ECO:0000313" key="3">
    <source>
        <dbReference type="Proteomes" id="UP000193978"/>
    </source>
</evidence>
<dbReference type="KEGG" id="mbry:B1812_01410"/>
<keyword evidence="3" id="KW-1185">Reference proteome</keyword>
<dbReference type="PANTHER" id="PTHR12526">
    <property type="entry name" value="GLYCOSYLTRANSFERASE"/>
    <property type="match status" value="1"/>
</dbReference>
<name>A0A1W6MQS5_9HYPH</name>
<dbReference type="Pfam" id="PF13439">
    <property type="entry name" value="Glyco_transf_4"/>
    <property type="match status" value="1"/>
</dbReference>
<dbReference type="GO" id="GO:0016757">
    <property type="term" value="F:glycosyltransferase activity"/>
    <property type="evidence" value="ECO:0007669"/>
    <property type="project" value="UniProtKB-ARBA"/>
</dbReference>
<gene>
    <name evidence="2" type="ORF">B1812_01410</name>
</gene>
<dbReference type="AlphaFoldDB" id="A0A1W6MQS5"/>
<reference evidence="2 3" key="1">
    <citation type="submission" date="2017-02" db="EMBL/GenBank/DDBJ databases">
        <authorList>
            <person name="Peterson S.W."/>
        </authorList>
    </citation>
    <scope>NUCLEOTIDE SEQUENCE [LARGE SCALE GENOMIC DNA]</scope>
    <source>
        <strain evidence="2 3">S285</strain>
    </source>
</reference>
<evidence type="ECO:0000259" key="1">
    <source>
        <dbReference type="Pfam" id="PF13439"/>
    </source>
</evidence>
<accession>A0A1W6MQS5</accession>
<dbReference type="Gene3D" id="3.40.50.2000">
    <property type="entry name" value="Glycogen Phosphorylase B"/>
    <property type="match status" value="2"/>
</dbReference>
<proteinExistence type="predicted"/>
<dbReference type="OrthoDB" id="9816564at2"/>
<dbReference type="SUPFAM" id="SSF53756">
    <property type="entry name" value="UDP-Glycosyltransferase/glycogen phosphorylase"/>
    <property type="match status" value="1"/>
</dbReference>
<dbReference type="EMBL" id="CP019948">
    <property type="protein sequence ID" value="ARN79951.1"/>
    <property type="molecule type" value="Genomic_DNA"/>
</dbReference>
<protein>
    <recommendedName>
        <fullName evidence="1">Glycosyltransferase subfamily 4-like N-terminal domain-containing protein</fullName>
    </recommendedName>
</protein>
<dbReference type="RefSeq" id="WP_085770004.1">
    <property type="nucleotide sequence ID" value="NZ_AP027149.1"/>
</dbReference>
<sequence>MSRILLLLPSMVETGGAERMVSSVSQLLASAGLEVHEASFDPPGARRRFETAAAFHPLGPVPRLPLPLRALEYFIAARRLRRLKRRLRIDVTISNLWRADLISAISGGRDRKIALCHINIIGNPSNRQMLRFRPFVALVYRRFDRVLGVNALLAEEVAGLYKLSADRVGFIENFVARPQVASALPRDGVVRFVWCGRMNPEKNAAGLLAAWKEFGAPLRGVQLLLAGDGPLRGELESLARSLGLRSGPIEDPLTQIVFLGFVSEPARYMAGARALLLSSLHEGLPMVILEALALGTPVLAADCPAGGVRAALLGAGVCDLDRSAIEPALCGALLPAPRADRPQSLALWREALDIALNDPGALERWGRGALERAKRFSSEAACNRWLEEIAPAVQSP</sequence>
<feature type="domain" description="Glycosyltransferase subfamily 4-like N-terminal" evidence="1">
    <location>
        <begin position="15"/>
        <end position="175"/>
    </location>
</feature>
<dbReference type="CDD" id="cd03811">
    <property type="entry name" value="GT4_GT28_WabH-like"/>
    <property type="match status" value="1"/>
</dbReference>
<evidence type="ECO:0000313" key="2">
    <source>
        <dbReference type="EMBL" id="ARN79951.1"/>
    </source>
</evidence>
<organism evidence="2 3">
    <name type="scientific">Methylocystis bryophila</name>
    <dbReference type="NCBI Taxonomy" id="655015"/>
    <lineage>
        <taxon>Bacteria</taxon>
        <taxon>Pseudomonadati</taxon>
        <taxon>Pseudomonadota</taxon>
        <taxon>Alphaproteobacteria</taxon>
        <taxon>Hyphomicrobiales</taxon>
        <taxon>Methylocystaceae</taxon>
        <taxon>Methylocystis</taxon>
    </lineage>
</organism>
<dbReference type="STRING" id="655015.B1812_01410"/>